<feature type="region of interest" description="Disordered" evidence="1">
    <location>
        <begin position="99"/>
        <end position="142"/>
    </location>
</feature>
<dbReference type="InterPro" id="IPR022059">
    <property type="entry name" value="DUF3615"/>
</dbReference>
<dbReference type="PANTHER" id="PTHR33326:SF57">
    <property type="entry name" value="GENOME ASSEMBLY, CHROMOSOME: II"/>
    <property type="match status" value="1"/>
</dbReference>
<dbReference type="EnsemblPlants" id="HORVU.MOREX.r3.2HG0212120.1">
    <property type="protein sequence ID" value="HORVU.MOREX.r3.2HG0212120.1"/>
    <property type="gene ID" value="HORVU.MOREX.r3.2HG0212120"/>
</dbReference>
<dbReference type="Proteomes" id="UP000011116">
    <property type="component" value="Chromosome 2H"/>
</dbReference>
<reference evidence="4" key="1">
    <citation type="journal article" date="2012" name="Nature">
        <title>A physical, genetic and functional sequence assembly of the barley genome.</title>
        <authorList>
            <consortium name="The International Barley Genome Sequencing Consortium"/>
            <person name="Mayer K.F."/>
            <person name="Waugh R."/>
            <person name="Brown J.W."/>
            <person name="Schulman A."/>
            <person name="Langridge P."/>
            <person name="Platzer M."/>
            <person name="Fincher G.B."/>
            <person name="Muehlbauer G.J."/>
            <person name="Sato K."/>
            <person name="Close T.J."/>
            <person name="Wise R.P."/>
            <person name="Stein N."/>
        </authorList>
    </citation>
    <scope>NUCLEOTIDE SEQUENCE [LARGE SCALE GENOMIC DNA]</scope>
    <source>
        <strain evidence="4">cv. Morex</strain>
    </source>
</reference>
<gene>
    <name evidence="3" type="primary">LOC123428416</name>
</gene>
<dbReference type="GeneID" id="123428416"/>
<reference evidence="3" key="2">
    <citation type="submission" date="2020-10" db="EMBL/GenBank/DDBJ databases">
        <authorList>
            <person name="Scholz U."/>
            <person name="Mascher M."/>
            <person name="Fiebig A."/>
        </authorList>
    </citation>
    <scope>NUCLEOTIDE SEQUENCE [LARGE SCALE GENOMIC DNA]</scope>
    <source>
        <strain evidence="3">cv. Morex</strain>
    </source>
</reference>
<reference evidence="3" key="3">
    <citation type="submission" date="2022-01" db="UniProtKB">
        <authorList>
            <consortium name="EnsemblPlants"/>
        </authorList>
    </citation>
    <scope>IDENTIFICATION</scope>
    <source>
        <strain evidence="3">subsp. vulgare</strain>
    </source>
</reference>
<dbReference type="PANTHER" id="PTHR33326">
    <property type="entry name" value="OS05G0543800 PROTEIN"/>
    <property type="match status" value="1"/>
</dbReference>
<evidence type="ECO:0000256" key="1">
    <source>
        <dbReference type="SAM" id="MobiDB-lite"/>
    </source>
</evidence>
<organism evidence="3 4">
    <name type="scientific">Hordeum vulgare subsp. vulgare</name>
    <name type="common">Domesticated barley</name>
    <dbReference type="NCBI Taxonomy" id="112509"/>
    <lineage>
        <taxon>Eukaryota</taxon>
        <taxon>Viridiplantae</taxon>
        <taxon>Streptophyta</taxon>
        <taxon>Embryophyta</taxon>
        <taxon>Tracheophyta</taxon>
        <taxon>Spermatophyta</taxon>
        <taxon>Magnoliopsida</taxon>
        <taxon>Liliopsida</taxon>
        <taxon>Poales</taxon>
        <taxon>Poaceae</taxon>
        <taxon>BOP clade</taxon>
        <taxon>Pooideae</taxon>
        <taxon>Triticodae</taxon>
        <taxon>Triticeae</taxon>
        <taxon>Hordeinae</taxon>
        <taxon>Hordeum</taxon>
    </lineage>
</organism>
<accession>A0A8I7B8I6</accession>
<dbReference type="Gramene" id="HORVU.MOREX.r2.2HG0176400.1">
    <property type="protein sequence ID" value="HORVU.MOREX.r2.2HG0176400.1"/>
    <property type="gene ID" value="HORVU.MOREX.r2.2HG0176400"/>
</dbReference>
<sequence>MAPKHLPPESLPHRNPAGGFHPITVHVRVNRDGTYLPRHLPVTGGPFRDFRDLEDAVRARYVSIYLSWHRRSKHRDLPPPSTDRMFHFLFVVADGKQASPPSLQEPAAGVSSLKESLSATTLEENSGQPDQDTVMAPTPSPPGSGIWERIRRDWGLAYYIRVDLGGSFHTYPYAGGPFQSLEEAEKAMDRYFLQHRDPKLLMHQGGVSSLEMAIEAALYWPDGARKRSESDHTERARNERRRLLQALVDKYNEDHNLLGDFAYELKDVVCCKEFNEKRGWYYHLNFTMTKGADRGIEDLFFAEVKYVRPVKQEELSVSCFCMINPTDNGLCYGCTNNGRVNMKHPNSADEYVGGHLDVGMPFGCYSEWSYWDYDDVEAKKKELRVVFTGACDPEMKEVSTVPPNEFVPEGSGEELCV</sequence>
<dbReference type="Gramene" id="HORVU.MOREX.r3.2HG0212120.1">
    <property type="protein sequence ID" value="HORVU.MOREX.r3.2HG0212120.1"/>
    <property type="gene ID" value="HORVU.MOREX.r3.2HG0212120"/>
</dbReference>
<feature type="compositionally biased region" description="Polar residues" evidence="1">
    <location>
        <begin position="113"/>
        <end position="131"/>
    </location>
</feature>
<dbReference type="RefSeq" id="XP_044968547.1">
    <property type="nucleotide sequence ID" value="XM_045112612.1"/>
</dbReference>
<dbReference type="SMR" id="A0A8I7B8I6"/>
<keyword evidence="4" id="KW-1185">Reference proteome</keyword>
<dbReference type="KEGG" id="hvg:123428416"/>
<feature type="domain" description="DUF3615" evidence="2">
    <location>
        <begin position="245"/>
        <end position="345"/>
    </location>
</feature>
<dbReference type="AlphaFoldDB" id="A0A8I7B8I6"/>
<dbReference type="Pfam" id="PF12274">
    <property type="entry name" value="DUF3615"/>
    <property type="match status" value="1"/>
</dbReference>
<name>A0A8I7B8I6_HORVV</name>
<evidence type="ECO:0000313" key="3">
    <source>
        <dbReference type="EnsemblPlants" id="HORVU.MOREX.r3.2HG0212120.1"/>
    </source>
</evidence>
<evidence type="ECO:0000259" key="2">
    <source>
        <dbReference type="Pfam" id="PF12274"/>
    </source>
</evidence>
<protein>
    <recommendedName>
        <fullName evidence="2">DUF3615 domain-containing protein</fullName>
    </recommendedName>
</protein>
<evidence type="ECO:0000313" key="4">
    <source>
        <dbReference type="Proteomes" id="UP000011116"/>
    </source>
</evidence>
<dbReference type="OrthoDB" id="693072at2759"/>
<proteinExistence type="predicted"/>